<dbReference type="ExpressionAtlas" id="A0A2K3MAP0">
    <property type="expression patterns" value="baseline"/>
</dbReference>
<dbReference type="AlphaFoldDB" id="A0A2K3MAP0"/>
<organism evidence="1 2">
    <name type="scientific">Trifolium pratense</name>
    <name type="common">Red clover</name>
    <dbReference type="NCBI Taxonomy" id="57577"/>
    <lineage>
        <taxon>Eukaryota</taxon>
        <taxon>Viridiplantae</taxon>
        <taxon>Streptophyta</taxon>
        <taxon>Embryophyta</taxon>
        <taxon>Tracheophyta</taxon>
        <taxon>Spermatophyta</taxon>
        <taxon>Magnoliopsida</taxon>
        <taxon>eudicotyledons</taxon>
        <taxon>Gunneridae</taxon>
        <taxon>Pentapetalae</taxon>
        <taxon>rosids</taxon>
        <taxon>fabids</taxon>
        <taxon>Fabales</taxon>
        <taxon>Fabaceae</taxon>
        <taxon>Papilionoideae</taxon>
        <taxon>50 kb inversion clade</taxon>
        <taxon>NPAAA clade</taxon>
        <taxon>Hologalegina</taxon>
        <taxon>IRL clade</taxon>
        <taxon>Trifolieae</taxon>
        <taxon>Trifolium</taxon>
    </lineage>
</organism>
<protein>
    <submittedName>
        <fullName evidence="1">Nuclear division RFT1-like protein</fullName>
    </submittedName>
</protein>
<reference evidence="1 2" key="1">
    <citation type="journal article" date="2014" name="Am. J. Bot.">
        <title>Genome assembly and annotation for red clover (Trifolium pratense; Fabaceae).</title>
        <authorList>
            <person name="Istvanek J."/>
            <person name="Jaros M."/>
            <person name="Krenek A."/>
            <person name="Repkova J."/>
        </authorList>
    </citation>
    <scope>NUCLEOTIDE SEQUENCE [LARGE SCALE GENOMIC DNA]</scope>
    <source>
        <strain evidence="2">cv. Tatra</strain>
        <tissue evidence="1">Young leaves</tissue>
    </source>
</reference>
<evidence type="ECO:0000313" key="1">
    <source>
        <dbReference type="EMBL" id="PNX87846.1"/>
    </source>
</evidence>
<sequence length="118" mass="12640">MVSGSMLTSDMGTADVQNYSSGFQVGTSVKRKKLEDSCCTDGVVNISKGISSTNSVQSSNFDPIVSFPMPKEKTWSSDSGSFEQSSKKQRCTVGTVDNTEDLYCFGEQVELGNAGLQL</sequence>
<dbReference type="Proteomes" id="UP000236291">
    <property type="component" value="Unassembled WGS sequence"/>
</dbReference>
<proteinExistence type="predicted"/>
<name>A0A2K3MAP0_TRIPR</name>
<gene>
    <name evidence="1" type="ORF">L195_g043943</name>
</gene>
<evidence type="ECO:0000313" key="2">
    <source>
        <dbReference type="Proteomes" id="UP000236291"/>
    </source>
</evidence>
<accession>A0A2K3MAP0</accession>
<dbReference type="EMBL" id="ASHM01054928">
    <property type="protein sequence ID" value="PNX87846.1"/>
    <property type="molecule type" value="Genomic_DNA"/>
</dbReference>
<comment type="caution">
    <text evidence="1">The sequence shown here is derived from an EMBL/GenBank/DDBJ whole genome shotgun (WGS) entry which is preliminary data.</text>
</comment>
<reference evidence="1 2" key="2">
    <citation type="journal article" date="2017" name="Front. Plant Sci.">
        <title>Gene Classification and Mining of Molecular Markers Useful in Red Clover (Trifolium pratense) Breeding.</title>
        <authorList>
            <person name="Istvanek J."/>
            <person name="Dluhosova J."/>
            <person name="Dluhos P."/>
            <person name="Patkova L."/>
            <person name="Nedelnik J."/>
            <person name="Repkova J."/>
        </authorList>
    </citation>
    <scope>NUCLEOTIDE SEQUENCE [LARGE SCALE GENOMIC DNA]</scope>
    <source>
        <strain evidence="2">cv. Tatra</strain>
        <tissue evidence="1">Young leaves</tissue>
    </source>
</reference>